<keyword evidence="3" id="KW-0732">Signal</keyword>
<name>A0A7C3HY69_MEIRU</name>
<feature type="transmembrane region" description="Helical" evidence="2">
    <location>
        <begin position="638"/>
        <end position="654"/>
    </location>
</feature>
<organism evidence="4">
    <name type="scientific">Meiothermus ruber</name>
    <dbReference type="NCBI Taxonomy" id="277"/>
    <lineage>
        <taxon>Bacteria</taxon>
        <taxon>Thermotogati</taxon>
        <taxon>Deinococcota</taxon>
        <taxon>Deinococci</taxon>
        <taxon>Thermales</taxon>
        <taxon>Thermaceae</taxon>
        <taxon>Meiothermus</taxon>
    </lineage>
</organism>
<keyword evidence="2" id="KW-1133">Transmembrane helix</keyword>
<protein>
    <submittedName>
        <fullName evidence="4">Uncharacterized protein</fullName>
    </submittedName>
</protein>
<dbReference type="EMBL" id="DSWI01000008">
    <property type="protein sequence ID" value="HFG19245.1"/>
    <property type="molecule type" value="Genomic_DNA"/>
</dbReference>
<dbReference type="RefSeq" id="WP_409656125.1">
    <property type="nucleotide sequence ID" value="NZ_JBKBUW010000021.1"/>
</dbReference>
<feature type="chain" id="PRO_5028393851" evidence="3">
    <location>
        <begin position="20"/>
        <end position="687"/>
    </location>
</feature>
<keyword evidence="2" id="KW-0812">Transmembrane</keyword>
<gene>
    <name evidence="4" type="ORF">ENS82_00795</name>
</gene>
<comment type="caution">
    <text evidence="4">The sequence shown here is derived from an EMBL/GenBank/DDBJ whole genome shotgun (WGS) entry which is preliminary data.</text>
</comment>
<feature type="transmembrane region" description="Helical" evidence="2">
    <location>
        <begin position="421"/>
        <end position="439"/>
    </location>
</feature>
<keyword evidence="2" id="KW-0472">Membrane</keyword>
<sequence>MRWIAGVLLWGMALAQSLAVSPEAQVGQTLEIRGADFPPGRYTLKIASEAATTEVDLETFNGSLATTWTPPAEGTYKISIQVGERVIQAETQVRSAPPPTPPAAQSTTPAQPPKALPTFTPEGLVLGSWKLPLKGEWVGPRVLGQRAFIARGPLVLEIDLQSPKVVAQHYPPGEVRALEADAELTVLLEDGRRLGLGAFAGKPYEGRWESLAVIREYLDTLKATSTGALDQSPSSNRPYWYFFSLGVGNVHPTDLESIGRDLLQRGHRPELAWGPGVMRWLEPWLMQVRVARKQGIEQSLLWSDFFLKYLPQVPGAKAMLWEQVGWLEAQGRPDLGQRYRAALRQVAGWQSPLTSANMAAATWVLLGLYSLMLLYLALIYLPAQLRGLRSSGGWLVGWFQHPLLRLRHSVLAYTTIGERSILLVLFALAALALLSWGFMARSEALLAQDSLMRGTLRSSAAAEALRGFANTAPLRGLLAYALAKENPGESQRLFQEAPPWTYVLLGRGTPEALAQAYQRAPSLAAVREALGLGGDFWTPVYRDAGVVREAVPTPRIIVASVGLSSLQGLGSDFFATWRDLPIWPSAFWAWTVAAAILVFTLYHMLCFFLPKPQSTTDNLAWRRTVQLLFPGSPTYNQGWGLLVLLAFAGGLWLWRQDNGWGVVLAGAALSMHLLLWVLLVYRGGKTA</sequence>
<feature type="region of interest" description="Disordered" evidence="1">
    <location>
        <begin position="91"/>
        <end position="115"/>
    </location>
</feature>
<feature type="transmembrane region" description="Helical" evidence="2">
    <location>
        <begin position="660"/>
        <end position="681"/>
    </location>
</feature>
<evidence type="ECO:0000256" key="2">
    <source>
        <dbReference type="SAM" id="Phobius"/>
    </source>
</evidence>
<evidence type="ECO:0000256" key="1">
    <source>
        <dbReference type="SAM" id="MobiDB-lite"/>
    </source>
</evidence>
<reference evidence="4" key="1">
    <citation type="journal article" date="2020" name="mSystems">
        <title>Genome- and Community-Level Interaction Insights into Carbon Utilization and Element Cycling Functions of Hydrothermarchaeota in Hydrothermal Sediment.</title>
        <authorList>
            <person name="Zhou Z."/>
            <person name="Liu Y."/>
            <person name="Xu W."/>
            <person name="Pan J."/>
            <person name="Luo Z.H."/>
            <person name="Li M."/>
        </authorList>
    </citation>
    <scope>NUCLEOTIDE SEQUENCE [LARGE SCALE GENOMIC DNA]</scope>
    <source>
        <strain evidence="4">SpSt-524</strain>
    </source>
</reference>
<evidence type="ECO:0000256" key="3">
    <source>
        <dbReference type="SAM" id="SignalP"/>
    </source>
</evidence>
<feature type="transmembrane region" description="Helical" evidence="2">
    <location>
        <begin position="587"/>
        <end position="609"/>
    </location>
</feature>
<dbReference type="AlphaFoldDB" id="A0A7C3HY69"/>
<accession>A0A7C3HY69</accession>
<evidence type="ECO:0000313" key="4">
    <source>
        <dbReference type="EMBL" id="HFG19245.1"/>
    </source>
</evidence>
<feature type="signal peptide" evidence="3">
    <location>
        <begin position="1"/>
        <end position="19"/>
    </location>
</feature>
<feature type="transmembrane region" description="Helical" evidence="2">
    <location>
        <begin position="360"/>
        <end position="381"/>
    </location>
</feature>
<proteinExistence type="predicted"/>